<evidence type="ECO:0000259" key="18">
    <source>
        <dbReference type="Pfam" id="PF08245"/>
    </source>
</evidence>
<keyword evidence="4 14" id="KW-0963">Cytoplasm</keyword>
<dbReference type="Proteomes" id="UP000184066">
    <property type="component" value="Unassembled WGS sequence"/>
</dbReference>
<dbReference type="OrthoDB" id="9804126at2"/>
<evidence type="ECO:0000256" key="6">
    <source>
        <dbReference type="ARBA" id="ARBA00022618"/>
    </source>
</evidence>
<keyword evidence="10 14" id="KW-0573">Peptidoglycan synthesis</keyword>
<dbReference type="SUPFAM" id="SSF51984">
    <property type="entry name" value="MurCD N-terminal domain"/>
    <property type="match status" value="1"/>
</dbReference>
<feature type="binding site" evidence="14">
    <location>
        <begin position="128"/>
        <end position="134"/>
    </location>
    <ligand>
        <name>ATP</name>
        <dbReference type="ChEBI" id="CHEBI:30616"/>
    </ligand>
</feature>
<keyword evidence="7 14" id="KW-0547">Nucleotide-binding</keyword>
<evidence type="ECO:0000256" key="14">
    <source>
        <dbReference type="HAMAP-Rule" id="MF_00046"/>
    </source>
</evidence>
<comment type="function">
    <text evidence="14">Cell wall formation.</text>
</comment>
<evidence type="ECO:0000256" key="3">
    <source>
        <dbReference type="ARBA" id="ARBA00012211"/>
    </source>
</evidence>
<dbReference type="GO" id="GO:0008763">
    <property type="term" value="F:UDP-N-acetylmuramate-L-alanine ligase activity"/>
    <property type="evidence" value="ECO:0007669"/>
    <property type="project" value="UniProtKB-UniRule"/>
</dbReference>
<evidence type="ECO:0000259" key="16">
    <source>
        <dbReference type="Pfam" id="PF01225"/>
    </source>
</evidence>
<feature type="domain" description="Mur ligase central" evidence="18">
    <location>
        <begin position="126"/>
        <end position="316"/>
    </location>
</feature>
<comment type="similarity">
    <text evidence="14">Belongs to the MurCDEF family.</text>
</comment>
<dbReference type="InterPro" id="IPR000713">
    <property type="entry name" value="Mur_ligase_N"/>
</dbReference>
<keyword evidence="5 14" id="KW-0436">Ligase</keyword>
<dbReference type="GO" id="GO:0005524">
    <property type="term" value="F:ATP binding"/>
    <property type="evidence" value="ECO:0007669"/>
    <property type="project" value="UniProtKB-UniRule"/>
</dbReference>
<keyword evidence="6 14" id="KW-0132">Cell division</keyword>
<evidence type="ECO:0000256" key="5">
    <source>
        <dbReference type="ARBA" id="ARBA00022598"/>
    </source>
</evidence>
<evidence type="ECO:0000313" key="19">
    <source>
        <dbReference type="EMBL" id="SHN55665.1"/>
    </source>
</evidence>
<dbReference type="Pfam" id="PF01225">
    <property type="entry name" value="Mur_ligase"/>
    <property type="match status" value="1"/>
</dbReference>
<organism evidence="19 20">
    <name type="scientific">Oceanicella actignis</name>
    <dbReference type="NCBI Taxonomy" id="1189325"/>
    <lineage>
        <taxon>Bacteria</taxon>
        <taxon>Pseudomonadati</taxon>
        <taxon>Pseudomonadota</taxon>
        <taxon>Alphaproteobacteria</taxon>
        <taxon>Rhodobacterales</taxon>
        <taxon>Paracoccaceae</taxon>
        <taxon>Oceanicella</taxon>
    </lineage>
</organism>
<dbReference type="NCBIfam" id="TIGR01082">
    <property type="entry name" value="murC"/>
    <property type="match status" value="1"/>
</dbReference>
<name>A0A1M7SB38_9RHOB</name>
<dbReference type="Pfam" id="PF02875">
    <property type="entry name" value="Mur_ligase_C"/>
    <property type="match status" value="1"/>
</dbReference>
<evidence type="ECO:0000259" key="17">
    <source>
        <dbReference type="Pfam" id="PF02875"/>
    </source>
</evidence>
<evidence type="ECO:0000313" key="20">
    <source>
        <dbReference type="Proteomes" id="UP000184066"/>
    </source>
</evidence>
<feature type="domain" description="Mur ligase N-terminal catalytic" evidence="16">
    <location>
        <begin position="24"/>
        <end position="120"/>
    </location>
</feature>
<evidence type="ECO:0000256" key="8">
    <source>
        <dbReference type="ARBA" id="ARBA00022840"/>
    </source>
</evidence>
<keyword evidence="12 14" id="KW-0961">Cell wall biogenesis/degradation</keyword>
<protein>
    <recommendedName>
        <fullName evidence="3 14">UDP-N-acetylmuramate--L-alanine ligase</fullName>
        <ecNumber evidence="3 14">6.3.2.8</ecNumber>
    </recommendedName>
    <alternativeName>
        <fullName evidence="14">UDP-N-acetylmuramoyl-L-alanine synthetase</fullName>
    </alternativeName>
</protein>
<evidence type="ECO:0000256" key="15">
    <source>
        <dbReference type="SAM" id="MobiDB-lite"/>
    </source>
</evidence>
<dbReference type="InterPro" id="IPR036565">
    <property type="entry name" value="Mur-like_cat_sf"/>
</dbReference>
<dbReference type="InterPro" id="IPR036615">
    <property type="entry name" value="Mur_ligase_C_dom_sf"/>
</dbReference>
<evidence type="ECO:0000256" key="10">
    <source>
        <dbReference type="ARBA" id="ARBA00022984"/>
    </source>
</evidence>
<evidence type="ECO:0000256" key="1">
    <source>
        <dbReference type="ARBA" id="ARBA00004496"/>
    </source>
</evidence>
<dbReference type="PANTHER" id="PTHR43445">
    <property type="entry name" value="UDP-N-ACETYLMURAMATE--L-ALANINE LIGASE-RELATED"/>
    <property type="match status" value="1"/>
</dbReference>
<dbReference type="Gene3D" id="3.90.190.20">
    <property type="entry name" value="Mur ligase, C-terminal domain"/>
    <property type="match status" value="1"/>
</dbReference>
<feature type="region of interest" description="Disordered" evidence="15">
    <location>
        <begin position="480"/>
        <end position="512"/>
    </location>
</feature>
<keyword evidence="20" id="KW-1185">Reference proteome</keyword>
<dbReference type="InterPro" id="IPR005758">
    <property type="entry name" value="UDP-N-AcMur_Ala_ligase_MurC"/>
</dbReference>
<dbReference type="Gene3D" id="3.40.50.720">
    <property type="entry name" value="NAD(P)-binding Rossmann-like Domain"/>
    <property type="match status" value="1"/>
</dbReference>
<sequence length="512" mass="53588">MSPTAASARRAAAGTRLPQDIGPIHFVGIGGIGMSGIAEVMLNLGYDVQGSDLRDGPILERLRKLGARIAIGQRAENLDGAEVVVISSAIKPGNPELDAARARGLPVVRRAEMLAELMRLRSNVAVAGTHGKTTTTSMVAALLDRGGLDPTVINGGVIHAYGSNARLGAGEWMVVEADESDGTFVKLPATLAIVTNIDPEHLDHYGDFDGVRAAFEQFVSNLPFYGAAICCIDHPEVQSLVGRVDDRRVVTYGFSLQADVCGVNLRYVDGAARFDVIARAGRGVRAGAHERRLEGLTLPMPGDHNVQNALAAIAVALELGLSDDAIREGLAGFGGVNRRFTRAGSWNGVTVIDDYAHHPVEIAAVLRAARQATRGRVIAVHQPHRYSRLSSLFEQFCKCFNDADVAAIADVYPAGEAPIAGADRDALVAGLRAHGHRCAVALESPEALPDLVRAHAAPGDLVVCLGAGSITQWAHELAERLAQGGDSAPDPAPDPAPGADHDPGAAADAAQG</sequence>
<dbReference type="HAMAP" id="MF_00046">
    <property type="entry name" value="MurC"/>
    <property type="match status" value="1"/>
</dbReference>
<dbReference type="InterPro" id="IPR004101">
    <property type="entry name" value="Mur_ligase_C"/>
</dbReference>
<dbReference type="GO" id="GO:0009252">
    <property type="term" value="P:peptidoglycan biosynthetic process"/>
    <property type="evidence" value="ECO:0007669"/>
    <property type="project" value="UniProtKB-UniRule"/>
</dbReference>
<feature type="domain" description="Mur ligase C-terminal" evidence="17">
    <location>
        <begin position="338"/>
        <end position="468"/>
    </location>
</feature>
<accession>A0A1M7SB38</accession>
<comment type="catalytic activity">
    <reaction evidence="13 14">
        <text>UDP-N-acetyl-alpha-D-muramate + L-alanine + ATP = UDP-N-acetyl-alpha-D-muramoyl-L-alanine + ADP + phosphate + H(+)</text>
        <dbReference type="Rhea" id="RHEA:23372"/>
        <dbReference type="ChEBI" id="CHEBI:15378"/>
        <dbReference type="ChEBI" id="CHEBI:30616"/>
        <dbReference type="ChEBI" id="CHEBI:43474"/>
        <dbReference type="ChEBI" id="CHEBI:57972"/>
        <dbReference type="ChEBI" id="CHEBI:70757"/>
        <dbReference type="ChEBI" id="CHEBI:83898"/>
        <dbReference type="ChEBI" id="CHEBI:456216"/>
        <dbReference type="EC" id="6.3.2.8"/>
    </reaction>
</comment>
<evidence type="ECO:0000256" key="12">
    <source>
        <dbReference type="ARBA" id="ARBA00023316"/>
    </source>
</evidence>
<dbReference type="GO" id="GO:0071555">
    <property type="term" value="P:cell wall organization"/>
    <property type="evidence" value="ECO:0007669"/>
    <property type="project" value="UniProtKB-KW"/>
</dbReference>
<evidence type="ECO:0000256" key="2">
    <source>
        <dbReference type="ARBA" id="ARBA00004752"/>
    </source>
</evidence>
<dbReference type="PANTHER" id="PTHR43445:SF3">
    <property type="entry name" value="UDP-N-ACETYLMURAMATE--L-ALANINE LIGASE"/>
    <property type="match status" value="1"/>
</dbReference>
<keyword evidence="8 14" id="KW-0067">ATP-binding</keyword>
<dbReference type="Gene3D" id="3.40.1190.10">
    <property type="entry name" value="Mur-like, catalytic domain"/>
    <property type="match status" value="1"/>
</dbReference>
<dbReference type="UniPathway" id="UPA00219"/>
<proteinExistence type="inferred from homology"/>
<dbReference type="SUPFAM" id="SSF53623">
    <property type="entry name" value="MurD-like peptide ligases, catalytic domain"/>
    <property type="match status" value="1"/>
</dbReference>
<dbReference type="STRING" id="1189325.SAMN04488119_103350"/>
<reference evidence="19 20" key="1">
    <citation type="submission" date="2016-12" db="EMBL/GenBank/DDBJ databases">
        <authorList>
            <person name="Song W.-J."/>
            <person name="Kurnit D.M."/>
        </authorList>
    </citation>
    <scope>NUCLEOTIDE SEQUENCE [LARGE SCALE GENOMIC DNA]</scope>
    <source>
        <strain evidence="19 20">CGMCC 1.10808</strain>
    </source>
</reference>
<dbReference type="GO" id="GO:0008360">
    <property type="term" value="P:regulation of cell shape"/>
    <property type="evidence" value="ECO:0007669"/>
    <property type="project" value="UniProtKB-KW"/>
</dbReference>
<keyword evidence="11 14" id="KW-0131">Cell cycle</keyword>
<dbReference type="InterPro" id="IPR050061">
    <property type="entry name" value="MurCDEF_pg_biosynth"/>
</dbReference>
<evidence type="ECO:0000256" key="11">
    <source>
        <dbReference type="ARBA" id="ARBA00023306"/>
    </source>
</evidence>
<dbReference type="SUPFAM" id="SSF53244">
    <property type="entry name" value="MurD-like peptide ligases, peptide-binding domain"/>
    <property type="match status" value="1"/>
</dbReference>
<gene>
    <name evidence="14" type="primary">murC</name>
    <name evidence="19" type="ORF">SAMN05216200_102158</name>
</gene>
<dbReference type="GO" id="GO:0051301">
    <property type="term" value="P:cell division"/>
    <property type="evidence" value="ECO:0007669"/>
    <property type="project" value="UniProtKB-KW"/>
</dbReference>
<evidence type="ECO:0000256" key="7">
    <source>
        <dbReference type="ARBA" id="ARBA00022741"/>
    </source>
</evidence>
<evidence type="ECO:0000256" key="13">
    <source>
        <dbReference type="ARBA" id="ARBA00047833"/>
    </source>
</evidence>
<evidence type="ECO:0000256" key="9">
    <source>
        <dbReference type="ARBA" id="ARBA00022960"/>
    </source>
</evidence>
<dbReference type="AlphaFoldDB" id="A0A1M7SB38"/>
<keyword evidence="9 14" id="KW-0133">Cell shape</keyword>
<comment type="pathway">
    <text evidence="2 14">Cell wall biogenesis; peptidoglycan biosynthesis.</text>
</comment>
<evidence type="ECO:0000256" key="4">
    <source>
        <dbReference type="ARBA" id="ARBA00022490"/>
    </source>
</evidence>
<comment type="subcellular location">
    <subcellularLocation>
        <location evidence="1 14">Cytoplasm</location>
    </subcellularLocation>
</comment>
<dbReference type="EMBL" id="FRDL01000002">
    <property type="protein sequence ID" value="SHN55665.1"/>
    <property type="molecule type" value="Genomic_DNA"/>
</dbReference>
<dbReference type="Pfam" id="PF08245">
    <property type="entry name" value="Mur_ligase_M"/>
    <property type="match status" value="1"/>
</dbReference>
<dbReference type="EC" id="6.3.2.8" evidence="3 14"/>
<dbReference type="GO" id="GO:0005737">
    <property type="term" value="C:cytoplasm"/>
    <property type="evidence" value="ECO:0007669"/>
    <property type="project" value="UniProtKB-SubCell"/>
</dbReference>
<dbReference type="InterPro" id="IPR013221">
    <property type="entry name" value="Mur_ligase_cen"/>
</dbReference>